<reference evidence="1 2" key="2">
    <citation type="journal article" date="2022" name="Mol. Ecol. Resour.">
        <title>The genomes of chicory, endive, great burdock and yacon provide insights into Asteraceae paleo-polyploidization history and plant inulin production.</title>
        <authorList>
            <person name="Fan W."/>
            <person name="Wang S."/>
            <person name="Wang H."/>
            <person name="Wang A."/>
            <person name="Jiang F."/>
            <person name="Liu H."/>
            <person name="Zhao H."/>
            <person name="Xu D."/>
            <person name="Zhang Y."/>
        </authorList>
    </citation>
    <scope>NUCLEOTIDE SEQUENCE [LARGE SCALE GENOMIC DNA]</scope>
    <source>
        <strain evidence="2">cv. Yunnan</strain>
        <tissue evidence="1">Leaves</tissue>
    </source>
</reference>
<sequence>MLLISSKTQLSTAADDLPISSNFGLQQIRISAVDLFFSKRTSPQQLYLENFVAISLYIYRVKAFQLVVTSDVMREIERAQDEALKEENIKKERMVGQQVK</sequence>
<comment type="caution">
    <text evidence="1">The sequence shown here is derived from an EMBL/GenBank/DDBJ whole genome shotgun (WGS) entry which is preliminary data.</text>
</comment>
<evidence type="ECO:0000313" key="2">
    <source>
        <dbReference type="Proteomes" id="UP001056120"/>
    </source>
</evidence>
<dbReference type="Proteomes" id="UP001056120">
    <property type="component" value="Linkage Group LG29"/>
</dbReference>
<name>A0ACB8XXC3_9ASTR</name>
<gene>
    <name evidence="1" type="ORF">L1987_85740</name>
</gene>
<protein>
    <submittedName>
        <fullName evidence="1">Uncharacterized protein</fullName>
    </submittedName>
</protein>
<reference evidence="2" key="1">
    <citation type="journal article" date="2022" name="Mol. Ecol. Resour.">
        <title>The genomes of chicory, endive, great burdock and yacon provide insights into Asteraceae palaeo-polyploidization history and plant inulin production.</title>
        <authorList>
            <person name="Fan W."/>
            <person name="Wang S."/>
            <person name="Wang H."/>
            <person name="Wang A."/>
            <person name="Jiang F."/>
            <person name="Liu H."/>
            <person name="Zhao H."/>
            <person name="Xu D."/>
            <person name="Zhang Y."/>
        </authorList>
    </citation>
    <scope>NUCLEOTIDE SEQUENCE [LARGE SCALE GENOMIC DNA]</scope>
    <source>
        <strain evidence="2">cv. Yunnan</strain>
    </source>
</reference>
<evidence type="ECO:0000313" key="1">
    <source>
        <dbReference type="EMBL" id="KAI3676140.1"/>
    </source>
</evidence>
<keyword evidence="2" id="KW-1185">Reference proteome</keyword>
<accession>A0ACB8XXC3</accession>
<organism evidence="1 2">
    <name type="scientific">Smallanthus sonchifolius</name>
    <dbReference type="NCBI Taxonomy" id="185202"/>
    <lineage>
        <taxon>Eukaryota</taxon>
        <taxon>Viridiplantae</taxon>
        <taxon>Streptophyta</taxon>
        <taxon>Embryophyta</taxon>
        <taxon>Tracheophyta</taxon>
        <taxon>Spermatophyta</taxon>
        <taxon>Magnoliopsida</taxon>
        <taxon>eudicotyledons</taxon>
        <taxon>Gunneridae</taxon>
        <taxon>Pentapetalae</taxon>
        <taxon>asterids</taxon>
        <taxon>campanulids</taxon>
        <taxon>Asterales</taxon>
        <taxon>Asteraceae</taxon>
        <taxon>Asteroideae</taxon>
        <taxon>Heliantheae alliance</taxon>
        <taxon>Millerieae</taxon>
        <taxon>Smallanthus</taxon>
    </lineage>
</organism>
<proteinExistence type="predicted"/>
<dbReference type="EMBL" id="CM042046">
    <property type="protein sequence ID" value="KAI3676140.1"/>
    <property type="molecule type" value="Genomic_DNA"/>
</dbReference>